<organism evidence="12 13">
    <name type="scientific">Micromonospora arborensis</name>
    <dbReference type="NCBI Taxonomy" id="2116518"/>
    <lineage>
        <taxon>Bacteria</taxon>
        <taxon>Bacillati</taxon>
        <taxon>Actinomycetota</taxon>
        <taxon>Actinomycetes</taxon>
        <taxon>Micromonosporales</taxon>
        <taxon>Micromonosporaceae</taxon>
        <taxon>Micromonospora</taxon>
    </lineage>
</organism>
<protein>
    <recommendedName>
        <fullName evidence="11">ABC transporter domain-containing protein</fullName>
    </recommendedName>
</protein>
<dbReference type="InterPro" id="IPR003593">
    <property type="entry name" value="AAA+_ATPase"/>
</dbReference>
<evidence type="ECO:0000256" key="7">
    <source>
        <dbReference type="ARBA" id="ARBA00023136"/>
    </source>
</evidence>
<dbReference type="PROSITE" id="PS50893">
    <property type="entry name" value="ABC_TRANSPORTER_2"/>
    <property type="match status" value="1"/>
</dbReference>
<dbReference type="GO" id="GO:0046677">
    <property type="term" value="P:response to antibiotic"/>
    <property type="evidence" value="ECO:0007669"/>
    <property type="project" value="UniProtKB-KW"/>
</dbReference>
<evidence type="ECO:0000256" key="6">
    <source>
        <dbReference type="ARBA" id="ARBA00022967"/>
    </source>
</evidence>
<evidence type="ECO:0000313" key="12">
    <source>
        <dbReference type="EMBL" id="PYC63454.1"/>
    </source>
</evidence>
<dbReference type="Pfam" id="PF00005">
    <property type="entry name" value="ABC_tran"/>
    <property type="match status" value="1"/>
</dbReference>
<name>A0A318NAD5_9ACTN</name>
<evidence type="ECO:0000256" key="5">
    <source>
        <dbReference type="ARBA" id="ARBA00022840"/>
    </source>
</evidence>
<dbReference type="Proteomes" id="UP000248333">
    <property type="component" value="Unassembled WGS sequence"/>
</dbReference>
<keyword evidence="4" id="KW-0547">Nucleotide-binding</keyword>
<evidence type="ECO:0000256" key="9">
    <source>
        <dbReference type="ARBA" id="ARBA00049985"/>
    </source>
</evidence>
<dbReference type="FunFam" id="3.40.50.300:FF:000589">
    <property type="entry name" value="ABC transporter, ATP-binding subunit"/>
    <property type="match status" value="1"/>
</dbReference>
<dbReference type="GO" id="GO:0005886">
    <property type="term" value="C:plasma membrane"/>
    <property type="evidence" value="ECO:0007669"/>
    <property type="project" value="UniProtKB-SubCell"/>
</dbReference>
<dbReference type="Pfam" id="PF13732">
    <property type="entry name" value="DrrA1-3_C"/>
    <property type="match status" value="1"/>
</dbReference>
<dbReference type="InterPro" id="IPR025302">
    <property type="entry name" value="DrrA1/2-like_C"/>
</dbReference>
<evidence type="ECO:0000256" key="8">
    <source>
        <dbReference type="ARBA" id="ARBA00023251"/>
    </source>
</evidence>
<feature type="domain" description="ABC transporter" evidence="11">
    <location>
        <begin position="7"/>
        <end position="237"/>
    </location>
</feature>
<dbReference type="InterPro" id="IPR003439">
    <property type="entry name" value="ABC_transporter-like_ATP-bd"/>
</dbReference>
<keyword evidence="7" id="KW-0472">Membrane</keyword>
<dbReference type="GO" id="GO:0043215">
    <property type="term" value="P:daunorubicin transport"/>
    <property type="evidence" value="ECO:0007669"/>
    <property type="project" value="InterPro"/>
</dbReference>
<dbReference type="InterPro" id="IPR017871">
    <property type="entry name" value="ABC_transporter-like_CS"/>
</dbReference>
<keyword evidence="5" id="KW-0067">ATP-binding</keyword>
<dbReference type="OrthoDB" id="9804819at2"/>
<dbReference type="EMBL" id="PYBV01000062">
    <property type="protein sequence ID" value="PYC63454.1"/>
    <property type="molecule type" value="Genomic_DNA"/>
</dbReference>
<evidence type="ECO:0000313" key="13">
    <source>
        <dbReference type="Proteomes" id="UP000248333"/>
    </source>
</evidence>
<dbReference type="GO" id="GO:0016887">
    <property type="term" value="F:ATP hydrolysis activity"/>
    <property type="evidence" value="ECO:0007669"/>
    <property type="project" value="InterPro"/>
</dbReference>
<evidence type="ECO:0000256" key="4">
    <source>
        <dbReference type="ARBA" id="ARBA00022741"/>
    </source>
</evidence>
<dbReference type="PROSITE" id="PS00211">
    <property type="entry name" value="ABC_TRANSPORTER_1"/>
    <property type="match status" value="1"/>
</dbReference>
<sequence length="331" mass="36080">MKSQYAIQIKDLRKRYGDVEVLKGVDLDVRRGTMLALLGPNGAGKTTVVKALSTLTRPTSGTVTVNGFDTVRDRNGVRSSIGLVSQFVALDWMHTGRENLVMMGRLQRLSKPNAAKRAQQLLEQFELLDAGDRPVKTYSGGMKRRLDLAASLIVTPAVLFLDEPTTGLDPRSRQVMWDVIRKMLGSGITILLTTQYLEEADQLADEIAVLNGGRIIAQGTAEELKQAVGKERVEVVLATDEAFRRAGELITGEGLQTDPETRTISLVIEAPSHVKRVLDQLEQHDLELTSLSLTKPTLDDVFFALTKRDGTPVAPAPAAHTSTDSEVGAVL</sequence>
<keyword evidence="13" id="KW-1185">Reference proteome</keyword>
<dbReference type="SMART" id="SM00382">
    <property type="entry name" value="AAA"/>
    <property type="match status" value="1"/>
</dbReference>
<comment type="caution">
    <text evidence="12">The sequence shown here is derived from an EMBL/GenBank/DDBJ whole genome shotgun (WGS) entry which is preliminary data.</text>
</comment>
<dbReference type="SUPFAM" id="SSF52540">
    <property type="entry name" value="P-loop containing nucleoside triphosphate hydrolases"/>
    <property type="match status" value="1"/>
</dbReference>
<evidence type="ECO:0000256" key="3">
    <source>
        <dbReference type="ARBA" id="ARBA00022475"/>
    </source>
</evidence>
<dbReference type="InterPro" id="IPR050763">
    <property type="entry name" value="ABC_transporter_ATP-binding"/>
</dbReference>
<dbReference type="GO" id="GO:1900753">
    <property type="term" value="P:doxorubicin transport"/>
    <property type="evidence" value="ECO:0007669"/>
    <property type="project" value="InterPro"/>
</dbReference>
<evidence type="ECO:0000256" key="1">
    <source>
        <dbReference type="ARBA" id="ARBA00004413"/>
    </source>
</evidence>
<keyword evidence="2" id="KW-0813">Transport</keyword>
<evidence type="ECO:0000259" key="11">
    <source>
        <dbReference type="PROSITE" id="PS50893"/>
    </source>
</evidence>
<feature type="region of interest" description="Disordered" evidence="10">
    <location>
        <begin position="311"/>
        <end position="331"/>
    </location>
</feature>
<dbReference type="PANTHER" id="PTHR42711">
    <property type="entry name" value="ABC TRANSPORTER ATP-BINDING PROTEIN"/>
    <property type="match status" value="1"/>
</dbReference>
<dbReference type="RefSeq" id="WP_110568488.1">
    <property type="nucleotide sequence ID" value="NZ_PYBV01000062.1"/>
</dbReference>
<keyword evidence="6" id="KW-1278">Translocase</keyword>
<keyword evidence="3" id="KW-1003">Cell membrane</keyword>
<dbReference type="AlphaFoldDB" id="A0A318NAD5"/>
<keyword evidence="8" id="KW-0046">Antibiotic resistance</keyword>
<proteinExistence type="inferred from homology"/>
<evidence type="ECO:0000256" key="10">
    <source>
        <dbReference type="SAM" id="MobiDB-lite"/>
    </source>
</evidence>
<accession>A0A318NAD5</accession>
<dbReference type="Gene3D" id="3.40.50.300">
    <property type="entry name" value="P-loop containing nucleotide triphosphate hydrolases"/>
    <property type="match status" value="1"/>
</dbReference>
<dbReference type="PANTHER" id="PTHR42711:SF19">
    <property type="entry name" value="DOXORUBICIN RESISTANCE ATP-BINDING PROTEIN DRRA"/>
    <property type="match status" value="1"/>
</dbReference>
<dbReference type="GO" id="GO:0005524">
    <property type="term" value="F:ATP binding"/>
    <property type="evidence" value="ECO:0007669"/>
    <property type="project" value="UniProtKB-KW"/>
</dbReference>
<comment type="similarity">
    <text evidence="9">Belongs to the ABC transporter superfamily. Drug exporter-1 (DrugE1) (TC 3.A.1.105) family.</text>
</comment>
<evidence type="ECO:0000256" key="2">
    <source>
        <dbReference type="ARBA" id="ARBA00022448"/>
    </source>
</evidence>
<gene>
    <name evidence="12" type="ORF">C7C45_31955</name>
</gene>
<dbReference type="NCBIfam" id="TIGR01188">
    <property type="entry name" value="drrA"/>
    <property type="match status" value="1"/>
</dbReference>
<reference evidence="12 13" key="1">
    <citation type="submission" date="2018-03" db="EMBL/GenBank/DDBJ databases">
        <title>Bioinformatic expansion and discovery of thiopeptide antibiotics.</title>
        <authorList>
            <person name="Schwalen C.J."/>
            <person name="Hudson G.A."/>
            <person name="Mitchell D.A."/>
        </authorList>
    </citation>
    <scope>NUCLEOTIDE SEQUENCE [LARGE SCALE GENOMIC DNA]</scope>
    <source>
        <strain evidence="12 13">NRRL 8041</strain>
    </source>
</reference>
<dbReference type="InterPro" id="IPR027417">
    <property type="entry name" value="P-loop_NTPase"/>
</dbReference>
<dbReference type="InterPro" id="IPR005894">
    <property type="entry name" value="DrrA"/>
</dbReference>
<comment type="subcellular location">
    <subcellularLocation>
        <location evidence="1">Cell membrane</location>
        <topology evidence="1">Peripheral membrane protein</topology>
        <orientation evidence="1">Cytoplasmic side</orientation>
    </subcellularLocation>
</comment>